<dbReference type="InterPro" id="IPR013819">
    <property type="entry name" value="LipOase_C"/>
</dbReference>
<dbReference type="InterPro" id="IPR001024">
    <property type="entry name" value="PLAT/LH2_dom"/>
</dbReference>
<dbReference type="EMBL" id="CM001224">
    <property type="protein sequence ID" value="KEH18417.1"/>
    <property type="molecule type" value="Genomic_DNA"/>
</dbReference>
<dbReference type="PROSITE" id="PS00711">
    <property type="entry name" value="LIPOXYGENASE_1"/>
    <property type="match status" value="1"/>
</dbReference>
<dbReference type="PROSITE" id="PS00081">
    <property type="entry name" value="LIPOXYGENASE_2"/>
    <property type="match status" value="1"/>
</dbReference>
<dbReference type="FunFam" id="4.10.375.10:FF:000001">
    <property type="entry name" value="Lipoxygenase"/>
    <property type="match status" value="1"/>
</dbReference>
<dbReference type="Gene3D" id="3.10.450.60">
    <property type="match status" value="1"/>
</dbReference>
<dbReference type="EMBL" id="PSQE01000008">
    <property type="protein sequence ID" value="RHN39366.1"/>
    <property type="molecule type" value="Genomic_DNA"/>
</dbReference>
<keyword evidence="10 17" id="KW-0560">Oxidoreductase</keyword>
<comment type="cofactor">
    <cofactor evidence="1 17">
        <name>Fe cation</name>
        <dbReference type="ChEBI" id="CHEBI:24875"/>
    </cofactor>
</comment>
<evidence type="ECO:0000256" key="15">
    <source>
        <dbReference type="ARBA" id="ARBA00055127"/>
    </source>
</evidence>
<keyword evidence="13 18" id="KW-0275">Fatty acid biosynthesis</keyword>
<evidence type="ECO:0000256" key="16">
    <source>
        <dbReference type="PROSITE-ProRule" id="PRU00152"/>
    </source>
</evidence>
<dbReference type="OrthoDB" id="407298at2759"/>
<sequence length="865" mass="96935">MFGILNNKGQKIKGTVVLMPKNVLDFNAITSVGKGGVINTAGNIIGGVTGIVGGVVDTATAFLGRNVSMQLISATKTDANGKGLVGKETFLSKHLPQLPTLGARQDAFSVFFEYDANFGIPGAFYIRNYTQAEFFLVSVTLEDIPNRESVQFICNSWVYNFKSYKKDRIFFTNDTYLPSQTPAPLNHYREEELQTLRGDGTGERKEADRVYDYDIYNDLGNPDGGDALVRPVLGGSSTYPYPRRVRSGRKPTRKDPKSEKPGVIYVPRDENFGHLKSSDFLMYGIKSLSQNVIPLFKSVIFDLNFTPNEFDSFDEVRGLFEGGIKLPTDILSQISPLPALKEIFRTDGEQVLKFPPPHVIKVSKSAWMTDEEFGREMVAGVNPNVIRLLQEFPPKSTLDTTVYGDQNSTITKEHLATNLGDITVEEALNGKKLFLLDYHDAFMPYLERININAKAYATRTILFLKDDGTLKPIAIELSLPHSNGVQYGSESKVFLPADEGVESTIWLLAKAHVIVNDSCYHQLISHWLNTHAVVEPFIIATNRHLSVLHPINKLLFPHFRDTININGLARQSLINAGGIIEQTFLPGPNSVEISSIVYRDWVFTDQALPADLIKRGLAVEDPSSPHGLRLALEDYPYAVDGLEIWDAIKAWVQDYVSLYYPTDEVVQKDTELQTWWKEAVEKGHGDLKDKPWWPKMQTVGDLVQSCSIIIWTASALHAAVNFGQYPYGGYILNRPTLSRRFIPEQGTPEYDEMVKSPQKAYLRTITPKFQTLIDLSVIEILSRHASDEVYLGERNDKFWTSDTRAVQAFQKFGSKLSEIEGKIHGRNKDSSLKNRTGPVELPYTLLLRSSEEGLTFRGIPNSISI</sequence>
<evidence type="ECO:0000256" key="6">
    <source>
        <dbReference type="ARBA" id="ARBA00022723"/>
    </source>
</evidence>
<feature type="domain" description="PLAT" evidence="20">
    <location>
        <begin position="44"/>
        <end position="172"/>
    </location>
</feature>
<keyword evidence="8" id="KW-0276">Fatty acid metabolism</keyword>
<comment type="caution">
    <text evidence="16">Lacks conserved residue(s) required for the propagation of feature annotation.</text>
</comment>
<dbReference type="InterPro" id="IPR020834">
    <property type="entry name" value="LipOase_CS"/>
</dbReference>
<dbReference type="InterPro" id="IPR000907">
    <property type="entry name" value="LipOase"/>
</dbReference>
<organism evidence="22 25">
    <name type="scientific">Medicago truncatula</name>
    <name type="common">Barrel medic</name>
    <name type="synonym">Medicago tribuloides</name>
    <dbReference type="NCBI Taxonomy" id="3880"/>
    <lineage>
        <taxon>Eukaryota</taxon>
        <taxon>Viridiplantae</taxon>
        <taxon>Streptophyta</taxon>
        <taxon>Embryophyta</taxon>
        <taxon>Tracheophyta</taxon>
        <taxon>Spermatophyta</taxon>
        <taxon>Magnoliopsida</taxon>
        <taxon>eudicotyledons</taxon>
        <taxon>Gunneridae</taxon>
        <taxon>Pentapetalae</taxon>
        <taxon>rosids</taxon>
        <taxon>fabids</taxon>
        <taxon>Fabales</taxon>
        <taxon>Fabaceae</taxon>
        <taxon>Papilionoideae</taxon>
        <taxon>50 kb inversion clade</taxon>
        <taxon>NPAAA clade</taxon>
        <taxon>Hologalegina</taxon>
        <taxon>IRL clade</taxon>
        <taxon>Trifolieae</taxon>
        <taxon>Medicago</taxon>
    </lineage>
</organism>
<evidence type="ECO:0000259" key="21">
    <source>
        <dbReference type="PROSITE" id="PS51393"/>
    </source>
</evidence>
<dbReference type="FunFam" id="1.20.245.10:FF:000002">
    <property type="entry name" value="Lipoxygenase"/>
    <property type="match status" value="1"/>
</dbReference>
<evidence type="ECO:0000256" key="2">
    <source>
        <dbReference type="ARBA" id="ARBA00004496"/>
    </source>
</evidence>
<evidence type="ECO:0000256" key="19">
    <source>
        <dbReference type="SAM" id="MobiDB-lite"/>
    </source>
</evidence>
<dbReference type="SUPFAM" id="SSF49723">
    <property type="entry name" value="Lipase/lipooxygenase domain (PLAT/LH2 domain)"/>
    <property type="match status" value="1"/>
</dbReference>
<dbReference type="InterPro" id="IPR042057">
    <property type="entry name" value="Lipoxy_PLAT/LH2"/>
</dbReference>
<dbReference type="Gramene" id="rna45382">
    <property type="protein sequence ID" value="RHN39366.1"/>
    <property type="gene ID" value="gene45382"/>
</dbReference>
<dbReference type="Gene3D" id="2.60.60.20">
    <property type="entry name" value="PLAT/LH2 domain"/>
    <property type="match status" value="1"/>
</dbReference>
<evidence type="ECO:0000256" key="3">
    <source>
        <dbReference type="ARBA" id="ARBA00009419"/>
    </source>
</evidence>
<keyword evidence="12" id="KW-0443">Lipid metabolism</keyword>
<dbReference type="GO" id="GO:0006633">
    <property type="term" value="P:fatty acid biosynthetic process"/>
    <property type="evidence" value="ECO:0007669"/>
    <property type="project" value="UniProtKB-KW"/>
</dbReference>
<evidence type="ECO:0000256" key="17">
    <source>
        <dbReference type="RuleBase" id="RU003974"/>
    </source>
</evidence>
<dbReference type="EC" id="1.13.11.-" evidence="18"/>
<feature type="compositionally biased region" description="Basic residues" evidence="19">
    <location>
        <begin position="243"/>
        <end position="252"/>
    </location>
</feature>
<dbReference type="FunFam" id="3.10.450.60:FF:000002">
    <property type="entry name" value="Lipoxygenase"/>
    <property type="match status" value="1"/>
</dbReference>
<keyword evidence="5 18" id="KW-0444">Lipid biosynthesis</keyword>
<evidence type="ECO:0000256" key="1">
    <source>
        <dbReference type="ARBA" id="ARBA00001962"/>
    </source>
</evidence>
<dbReference type="GO" id="GO:0005506">
    <property type="term" value="F:iron ion binding"/>
    <property type="evidence" value="ECO:0007669"/>
    <property type="project" value="UniProtKB-ARBA"/>
</dbReference>
<evidence type="ECO:0000256" key="13">
    <source>
        <dbReference type="ARBA" id="ARBA00023160"/>
    </source>
</evidence>
<evidence type="ECO:0000256" key="11">
    <source>
        <dbReference type="ARBA" id="ARBA00023004"/>
    </source>
</evidence>
<evidence type="ECO:0000256" key="8">
    <source>
        <dbReference type="ARBA" id="ARBA00022832"/>
    </source>
</evidence>
<evidence type="ECO:0000313" key="24">
    <source>
        <dbReference type="EnsemblPlants" id="KEH18417"/>
    </source>
</evidence>
<dbReference type="PANTHER" id="PTHR11771">
    <property type="entry name" value="LIPOXYGENASE"/>
    <property type="match status" value="1"/>
</dbReference>
<comment type="catalytic activity">
    <reaction evidence="14">
        <text>(9Z,12Z)-octadecadienoate + O2 = (9S)-hydroperoxy-(10E,12Z)-octadecadienoate</text>
        <dbReference type="Rhea" id="RHEA:30291"/>
        <dbReference type="ChEBI" id="CHEBI:15379"/>
        <dbReference type="ChEBI" id="CHEBI:30245"/>
        <dbReference type="ChEBI" id="CHEBI:60955"/>
        <dbReference type="EC" id="1.13.11.58"/>
    </reaction>
</comment>
<dbReference type="PROSITE" id="PS50095">
    <property type="entry name" value="PLAT"/>
    <property type="match status" value="1"/>
</dbReference>
<name>A0A072TLZ7_MEDTR</name>
<dbReference type="GO" id="GO:0016702">
    <property type="term" value="F:oxidoreductase activity, acting on single donors with incorporation of molecular oxygen, incorporation of two atoms of oxygen"/>
    <property type="evidence" value="ECO:0000318"/>
    <property type="project" value="GO_Central"/>
</dbReference>
<dbReference type="InterPro" id="IPR027433">
    <property type="entry name" value="Lipoxygenase_dom_3"/>
</dbReference>
<comment type="function">
    <text evidence="15">Plant lipoxygenase may be involved in a number of diverse aspects of plant physiology including growth and development, pest resistance, and senescence or responses to wounding. It catalyzes the hydroperoxidation of lipids containing a cis,cis-1,4-pentadiene structure.</text>
</comment>
<comment type="similarity">
    <text evidence="3 17">Belongs to the lipoxygenase family.</text>
</comment>
<feature type="domain" description="Lipoxygenase" evidence="21">
    <location>
        <begin position="175"/>
        <end position="865"/>
    </location>
</feature>
<keyword evidence="25" id="KW-1185">Reference proteome</keyword>
<evidence type="ECO:0000256" key="14">
    <source>
        <dbReference type="ARBA" id="ARBA00036508"/>
    </source>
</evidence>
<dbReference type="Gene3D" id="1.20.245.10">
    <property type="entry name" value="Lipoxygenase-1, Domain 5"/>
    <property type="match status" value="1"/>
</dbReference>
<dbReference type="EnsemblPlants" id="KEH18417">
    <property type="protein sequence ID" value="KEH18417"/>
    <property type="gene ID" value="MTR_8g018735"/>
</dbReference>
<dbReference type="PRINTS" id="PR00468">
    <property type="entry name" value="PLTLPOXGNASE"/>
</dbReference>
<dbReference type="AlphaFoldDB" id="A0A072TLZ7"/>
<dbReference type="UniPathway" id="UPA00382"/>
<dbReference type="SUPFAM" id="SSF48484">
    <property type="entry name" value="Lipoxigenase"/>
    <property type="match status" value="1"/>
</dbReference>
<keyword evidence="11 17" id="KW-0408">Iron</keyword>
<evidence type="ECO:0000256" key="12">
    <source>
        <dbReference type="ARBA" id="ARBA00023098"/>
    </source>
</evidence>
<dbReference type="InterPro" id="IPR036226">
    <property type="entry name" value="LipOase_C_sf"/>
</dbReference>
<evidence type="ECO:0000256" key="5">
    <source>
        <dbReference type="ARBA" id="ARBA00022516"/>
    </source>
</evidence>
<dbReference type="GO" id="GO:1990136">
    <property type="term" value="F:linoleate 9S-lipoxygenase activity"/>
    <property type="evidence" value="ECO:0007669"/>
    <property type="project" value="UniProtKB-EC"/>
</dbReference>
<dbReference type="Proteomes" id="UP000002051">
    <property type="component" value="Chromosome 8"/>
</dbReference>
<evidence type="ECO:0000256" key="7">
    <source>
        <dbReference type="ARBA" id="ARBA00022767"/>
    </source>
</evidence>
<keyword evidence="9 17" id="KW-0223">Dioxygenase</keyword>
<comment type="pathway">
    <text evidence="18">Lipid metabolism; oxylipin biosynthesis.</text>
</comment>
<dbReference type="PROSITE" id="PS51393">
    <property type="entry name" value="LIPOXYGENASE_3"/>
    <property type="match status" value="1"/>
</dbReference>
<dbReference type="STRING" id="3880.A0A072TLZ7"/>
<proteinExistence type="inferred from homology"/>
<dbReference type="InterPro" id="IPR001246">
    <property type="entry name" value="LipOase_plant"/>
</dbReference>
<reference evidence="22 25" key="1">
    <citation type="journal article" date="2011" name="Nature">
        <title>The Medicago genome provides insight into the evolution of rhizobial symbioses.</title>
        <authorList>
            <person name="Young N.D."/>
            <person name="Debelle F."/>
            <person name="Oldroyd G.E."/>
            <person name="Geurts R."/>
            <person name="Cannon S.B."/>
            <person name="Udvardi M.K."/>
            <person name="Benedito V.A."/>
            <person name="Mayer K.F."/>
            <person name="Gouzy J."/>
            <person name="Schoof H."/>
            <person name="Van de Peer Y."/>
            <person name="Proost S."/>
            <person name="Cook D.R."/>
            <person name="Meyers B.C."/>
            <person name="Spannagl M."/>
            <person name="Cheung F."/>
            <person name="De Mita S."/>
            <person name="Krishnakumar V."/>
            <person name="Gundlach H."/>
            <person name="Zhou S."/>
            <person name="Mudge J."/>
            <person name="Bharti A.K."/>
            <person name="Murray J.D."/>
            <person name="Naoumkina M.A."/>
            <person name="Rosen B."/>
            <person name="Silverstein K.A."/>
            <person name="Tang H."/>
            <person name="Rombauts S."/>
            <person name="Zhao P.X."/>
            <person name="Zhou P."/>
            <person name="Barbe V."/>
            <person name="Bardou P."/>
            <person name="Bechner M."/>
            <person name="Bellec A."/>
            <person name="Berger A."/>
            <person name="Berges H."/>
            <person name="Bidwell S."/>
            <person name="Bisseling T."/>
            <person name="Choisne N."/>
            <person name="Couloux A."/>
            <person name="Denny R."/>
            <person name="Deshpande S."/>
            <person name="Dai X."/>
            <person name="Doyle J.J."/>
            <person name="Dudez A.M."/>
            <person name="Farmer A.D."/>
            <person name="Fouteau S."/>
            <person name="Franken C."/>
            <person name="Gibelin C."/>
            <person name="Gish J."/>
            <person name="Goldstein S."/>
            <person name="Gonzalez A.J."/>
            <person name="Green P.J."/>
            <person name="Hallab A."/>
            <person name="Hartog M."/>
            <person name="Hua A."/>
            <person name="Humphray S.J."/>
            <person name="Jeong D.H."/>
            <person name="Jing Y."/>
            <person name="Jocker A."/>
            <person name="Kenton S.M."/>
            <person name="Kim D.J."/>
            <person name="Klee K."/>
            <person name="Lai H."/>
            <person name="Lang C."/>
            <person name="Lin S."/>
            <person name="Macmil S.L."/>
            <person name="Magdelenat G."/>
            <person name="Matthews L."/>
            <person name="McCorrison J."/>
            <person name="Monaghan E.L."/>
            <person name="Mun J.H."/>
            <person name="Najar F.Z."/>
            <person name="Nicholson C."/>
            <person name="Noirot C."/>
            <person name="O'Bleness M."/>
            <person name="Paule C.R."/>
            <person name="Poulain J."/>
            <person name="Prion F."/>
            <person name="Qin B."/>
            <person name="Qu C."/>
            <person name="Retzel E.F."/>
            <person name="Riddle C."/>
            <person name="Sallet E."/>
            <person name="Samain S."/>
            <person name="Samson N."/>
            <person name="Sanders I."/>
            <person name="Saurat O."/>
            <person name="Scarpelli C."/>
            <person name="Schiex T."/>
            <person name="Segurens B."/>
            <person name="Severin A.J."/>
            <person name="Sherrier D.J."/>
            <person name="Shi R."/>
            <person name="Sims S."/>
            <person name="Singer S.R."/>
            <person name="Sinharoy S."/>
            <person name="Sterck L."/>
            <person name="Viollet A."/>
            <person name="Wang B.B."/>
            <person name="Wang K."/>
            <person name="Wang M."/>
            <person name="Wang X."/>
            <person name="Warfsmann J."/>
            <person name="Weissenbach J."/>
            <person name="White D.D."/>
            <person name="White J.D."/>
            <person name="Wiley G.B."/>
            <person name="Wincker P."/>
            <person name="Xing Y."/>
            <person name="Yang L."/>
            <person name="Yao Z."/>
            <person name="Ying F."/>
            <person name="Zhai J."/>
            <person name="Zhou L."/>
            <person name="Zuber A."/>
            <person name="Denarie J."/>
            <person name="Dixon R.A."/>
            <person name="May G.D."/>
            <person name="Schwartz D.C."/>
            <person name="Rogers J."/>
            <person name="Quetier F."/>
            <person name="Town C.D."/>
            <person name="Roe B.A."/>
        </authorList>
    </citation>
    <scope>NUCLEOTIDE SEQUENCE [LARGE SCALE GENOMIC DNA]</scope>
    <source>
        <strain evidence="22">A17</strain>
        <strain evidence="24 25">cv. Jemalong A17</strain>
    </source>
</reference>
<dbReference type="GO" id="GO:0034440">
    <property type="term" value="P:lipid oxidation"/>
    <property type="evidence" value="ECO:0000318"/>
    <property type="project" value="GO_Central"/>
</dbReference>
<dbReference type="InterPro" id="IPR036392">
    <property type="entry name" value="PLAT/LH2_dom_sf"/>
</dbReference>
<dbReference type="GO" id="GO:0005737">
    <property type="term" value="C:cytoplasm"/>
    <property type="evidence" value="ECO:0007669"/>
    <property type="project" value="UniProtKB-SubCell"/>
</dbReference>
<dbReference type="Proteomes" id="UP000265566">
    <property type="component" value="Chromosome 8"/>
</dbReference>
<dbReference type="Pfam" id="PF01477">
    <property type="entry name" value="PLAT"/>
    <property type="match status" value="1"/>
</dbReference>
<dbReference type="CDD" id="cd01751">
    <property type="entry name" value="PLAT_LH2"/>
    <property type="match status" value="1"/>
</dbReference>
<dbReference type="Gene3D" id="4.10.375.10">
    <property type="entry name" value="Lipoxygenase-1, Domain 2"/>
    <property type="match status" value="1"/>
</dbReference>
<reference evidence="22 25" key="2">
    <citation type="journal article" date="2014" name="BMC Genomics">
        <title>An improved genome release (version Mt4.0) for the model legume Medicago truncatula.</title>
        <authorList>
            <person name="Tang H."/>
            <person name="Krishnakumar V."/>
            <person name="Bidwell S."/>
            <person name="Rosen B."/>
            <person name="Chan A."/>
            <person name="Zhou S."/>
            <person name="Gentzbittel L."/>
            <person name="Childs K.L."/>
            <person name="Yandell M."/>
            <person name="Gundlach H."/>
            <person name="Mayer K.F."/>
            <person name="Schwartz D.C."/>
            <person name="Town C.D."/>
        </authorList>
    </citation>
    <scope>GENOME REANNOTATION</scope>
    <source>
        <strain evidence="22">A17</strain>
        <strain evidence="24 25">cv. Jemalong A17</strain>
    </source>
</reference>
<keyword evidence="7 18" id="KW-0925">Oxylipin biosynthesis</keyword>
<comment type="subcellular location">
    <subcellularLocation>
        <location evidence="2">Cytoplasm</location>
    </subcellularLocation>
</comment>
<evidence type="ECO:0000259" key="20">
    <source>
        <dbReference type="PROSITE" id="PS50095"/>
    </source>
</evidence>
<evidence type="ECO:0000313" key="25">
    <source>
        <dbReference type="Proteomes" id="UP000002051"/>
    </source>
</evidence>
<accession>A0A072TLZ7</accession>
<dbReference type="Gene3D" id="4.10.372.10">
    <property type="entry name" value="Lipoxygenase-1, Domain 3"/>
    <property type="match status" value="1"/>
</dbReference>
<evidence type="ECO:0000256" key="10">
    <source>
        <dbReference type="ARBA" id="ARBA00023002"/>
    </source>
</evidence>
<reference evidence="24" key="3">
    <citation type="submission" date="2015-04" db="UniProtKB">
        <authorList>
            <consortium name="EnsemblPlants"/>
        </authorList>
    </citation>
    <scope>IDENTIFICATION</scope>
    <source>
        <strain evidence="24">cv. Jemalong A17</strain>
    </source>
</reference>
<keyword evidence="6 17" id="KW-0479">Metal-binding</keyword>
<dbReference type="PRINTS" id="PR00087">
    <property type="entry name" value="LIPOXYGENASE"/>
</dbReference>
<evidence type="ECO:0000313" key="23">
    <source>
        <dbReference type="EMBL" id="RHN39366.1"/>
    </source>
</evidence>
<keyword evidence="4" id="KW-0963">Cytoplasm</keyword>
<protein>
    <recommendedName>
        <fullName evidence="18">Lipoxygenase</fullName>
        <ecNumber evidence="18">1.13.11.-</ecNumber>
    </recommendedName>
</protein>
<gene>
    <name evidence="24" type="primary">25500504</name>
    <name evidence="22" type="ordered locus">MTR_8g018735</name>
    <name evidence="23" type="ORF">MtrunA17_Chr8g0343031</name>
</gene>
<evidence type="ECO:0000313" key="22">
    <source>
        <dbReference type="EMBL" id="KEH18417.1"/>
    </source>
</evidence>
<dbReference type="HOGENOM" id="CLU_004282_0_0_1"/>
<dbReference type="SMART" id="SM00308">
    <property type="entry name" value="LH2"/>
    <property type="match status" value="1"/>
</dbReference>
<evidence type="ECO:0000256" key="9">
    <source>
        <dbReference type="ARBA" id="ARBA00022964"/>
    </source>
</evidence>
<dbReference type="GO" id="GO:0031408">
    <property type="term" value="P:oxylipin biosynthetic process"/>
    <property type="evidence" value="ECO:0007669"/>
    <property type="project" value="UniProtKB-UniRule"/>
</dbReference>
<dbReference type="Pfam" id="PF00305">
    <property type="entry name" value="Lipoxygenase"/>
    <property type="match status" value="1"/>
</dbReference>
<dbReference type="InterPro" id="IPR020833">
    <property type="entry name" value="LipOase_Fe_BS"/>
</dbReference>
<dbReference type="KEGG" id="mtr:25500504"/>
<evidence type="ECO:0000256" key="4">
    <source>
        <dbReference type="ARBA" id="ARBA00022490"/>
    </source>
</evidence>
<evidence type="ECO:0000256" key="18">
    <source>
        <dbReference type="RuleBase" id="RU003975"/>
    </source>
</evidence>
<dbReference type="ExpressionAtlas" id="A0A072TLZ7">
    <property type="expression patterns" value="differential"/>
</dbReference>
<reference evidence="23" key="4">
    <citation type="journal article" date="2018" name="Nat. Plants">
        <title>Whole-genome landscape of Medicago truncatula symbiotic genes.</title>
        <authorList>
            <person name="Pecrix Y."/>
            <person name="Gamas P."/>
            <person name="Carrere S."/>
        </authorList>
    </citation>
    <scope>NUCLEOTIDE SEQUENCE</scope>
    <source>
        <tissue evidence="23">Leaves</tissue>
    </source>
</reference>
<feature type="region of interest" description="Disordered" evidence="19">
    <location>
        <begin position="232"/>
        <end position="263"/>
    </location>
</feature>